<keyword evidence="1" id="KW-0175">Coiled coil</keyword>
<organism evidence="2">
    <name type="scientific">Siphoviridae sp. ctNmW2</name>
    <dbReference type="NCBI Taxonomy" id="2826306"/>
    <lineage>
        <taxon>Viruses</taxon>
        <taxon>Duplodnaviria</taxon>
        <taxon>Heunggongvirae</taxon>
        <taxon>Uroviricota</taxon>
        <taxon>Caudoviricetes</taxon>
    </lineage>
</organism>
<evidence type="ECO:0000256" key="1">
    <source>
        <dbReference type="SAM" id="Coils"/>
    </source>
</evidence>
<evidence type="ECO:0008006" key="3">
    <source>
        <dbReference type="Google" id="ProtNLM"/>
    </source>
</evidence>
<dbReference type="EMBL" id="BK014912">
    <property type="protein sequence ID" value="DAD82088.1"/>
    <property type="molecule type" value="Genomic_DNA"/>
</dbReference>
<evidence type="ECO:0000313" key="2">
    <source>
        <dbReference type="EMBL" id="DAD82088.1"/>
    </source>
</evidence>
<protein>
    <recommendedName>
        <fullName evidence="3">SlyX protein</fullName>
    </recommendedName>
</protein>
<proteinExistence type="predicted"/>
<feature type="coiled-coil region" evidence="1">
    <location>
        <begin position="227"/>
        <end position="275"/>
    </location>
</feature>
<sequence length="349" mass="41030">MRKGRFMKILKFLPKQAYSITDAVKYISLNYDINISERDLIGYIQTGELKASIYLDGRLSKVESINRKELSKDMALEVRNEEIFLQFNKSEINAKINHIRDFEIFRIDINNIYFNLIIILNDRFYLDDYFENNNQINLYSGELDKFQNIIFNGYFPVSNLILNEYNTDELIEAGGINEFPDIKMSIDDDFYIHIPIYENRTGIRLEDLHILHKDIVSFLEFFSIIDSEDKQDEIQRLKNKLELKGKQTEELLPALEKLKDELSEKDKKIAELQAALDNMDYPIQLNEFMENDRLALAIQARKEYWANYYPNLNNAPKAEATAKEIQEKYNLSQKQATAIEIVACPINRN</sequence>
<reference evidence="2" key="1">
    <citation type="journal article" date="2021" name="Proc. Natl. Acad. Sci. U.S.A.">
        <title>A Catalog of Tens of Thousands of Viruses from Human Metagenomes Reveals Hidden Associations with Chronic Diseases.</title>
        <authorList>
            <person name="Tisza M.J."/>
            <person name="Buck C.B."/>
        </authorList>
    </citation>
    <scope>NUCLEOTIDE SEQUENCE</scope>
    <source>
        <strain evidence="2">CtNmW2</strain>
    </source>
</reference>
<accession>A0A8S5MIS0</accession>
<name>A0A8S5MIS0_9CAUD</name>